<dbReference type="OrthoDB" id="9770715at2"/>
<dbReference type="PROSITE" id="PS51833">
    <property type="entry name" value="HDOD"/>
    <property type="match status" value="1"/>
</dbReference>
<dbReference type="RefSeq" id="WP_133587829.1">
    <property type="nucleotide sequence ID" value="NZ_SNVV01000001.1"/>
</dbReference>
<dbReference type="EMBL" id="SNVV01000001">
    <property type="protein sequence ID" value="TDN57023.1"/>
    <property type="molecule type" value="Genomic_DNA"/>
</dbReference>
<organism evidence="2 3">
    <name type="scientific">Azoarcus indigens</name>
    <dbReference type="NCBI Taxonomy" id="29545"/>
    <lineage>
        <taxon>Bacteria</taxon>
        <taxon>Pseudomonadati</taxon>
        <taxon>Pseudomonadota</taxon>
        <taxon>Betaproteobacteria</taxon>
        <taxon>Rhodocyclales</taxon>
        <taxon>Zoogloeaceae</taxon>
        <taxon>Azoarcus</taxon>
    </lineage>
</organism>
<sequence>MHSAQELVSHVEALASLPTVYQRIREQLDSPDGSVLEVARLVSADPALTVRLLRLVNSALYGYGGQVDTVNRAVQILGLQQVHDLVLAMSVSAVFSGIQPERMEMGRFWRGSVMCALAARTIAQGCGLPSAERLFVIGLLADLGHLVMYQTVPALAAEAQDCADRGEEALHMAEQRIVGCDYAEVGATLMDHWRLPPFFAEVVGAQIVPRLGGDHSFDAAILHVASALVQADRRGEASSAAAERIAPSVWSQLNMSPESLSRIREEAELNLAAYVSLFFPSLKMR</sequence>
<dbReference type="SUPFAM" id="SSF109604">
    <property type="entry name" value="HD-domain/PDEase-like"/>
    <property type="match status" value="1"/>
</dbReference>
<dbReference type="InterPro" id="IPR052340">
    <property type="entry name" value="RNase_Y/CdgJ"/>
</dbReference>
<feature type="domain" description="HDOD" evidence="1">
    <location>
        <begin position="14"/>
        <end position="209"/>
    </location>
</feature>
<evidence type="ECO:0000313" key="3">
    <source>
        <dbReference type="Proteomes" id="UP000295129"/>
    </source>
</evidence>
<dbReference type="PANTHER" id="PTHR33525:SF3">
    <property type="entry name" value="RIBONUCLEASE Y"/>
    <property type="match status" value="1"/>
</dbReference>
<reference evidence="2 3" key="1">
    <citation type="submission" date="2019-03" db="EMBL/GenBank/DDBJ databases">
        <title>Genomic Encyclopedia of Type Strains, Phase IV (KMG-IV): sequencing the most valuable type-strain genomes for metagenomic binning, comparative biology and taxonomic classification.</title>
        <authorList>
            <person name="Goeker M."/>
        </authorList>
    </citation>
    <scope>NUCLEOTIDE SEQUENCE [LARGE SCALE GENOMIC DNA]</scope>
    <source>
        <strain evidence="2 3">DSM 12121</strain>
    </source>
</reference>
<protein>
    <submittedName>
        <fullName evidence="2">HD-like signal output (HDOD) protein</fullName>
    </submittedName>
</protein>
<evidence type="ECO:0000313" key="2">
    <source>
        <dbReference type="EMBL" id="TDN57023.1"/>
    </source>
</evidence>
<dbReference type="AlphaFoldDB" id="A0A4R6EGT6"/>
<accession>A0A4R6EGT6</accession>
<name>A0A4R6EGT6_9RHOO</name>
<dbReference type="PANTHER" id="PTHR33525">
    <property type="match status" value="1"/>
</dbReference>
<proteinExistence type="predicted"/>
<comment type="caution">
    <text evidence="2">The sequence shown here is derived from an EMBL/GenBank/DDBJ whole genome shotgun (WGS) entry which is preliminary data.</text>
</comment>
<dbReference type="Pfam" id="PF08668">
    <property type="entry name" value="HDOD"/>
    <property type="match status" value="1"/>
</dbReference>
<dbReference type="Gene3D" id="1.10.3210.10">
    <property type="entry name" value="Hypothetical protein af1432"/>
    <property type="match status" value="1"/>
</dbReference>
<evidence type="ECO:0000259" key="1">
    <source>
        <dbReference type="PROSITE" id="PS51833"/>
    </source>
</evidence>
<dbReference type="InterPro" id="IPR013976">
    <property type="entry name" value="HDOD"/>
</dbReference>
<keyword evidence="3" id="KW-1185">Reference proteome</keyword>
<gene>
    <name evidence="2" type="ORF">C7389_101405</name>
</gene>
<dbReference type="Proteomes" id="UP000295129">
    <property type="component" value="Unassembled WGS sequence"/>
</dbReference>